<sequence length="948" mass="106410">MQKSSYTPKFFFVTKAALNNTANMATDVEDSEMEGSPEFKHALKMVLKRQMKDLINQICEQGIEIAVMEVNINDGSTSHFGTPIGESFIAEQKSLTHSFASFCKTNGRISSDVPSDRSPRRRVEKKITPMSKSRPSTSTDPPTLRITVPRRLSVGISEQELGGLVGRIVASQLDKNKEKGDGSSGGTKFDALLESVKAKEKPLNVTRSGRKVSNKFLEGLKSSKKSIKAEESESGDEGSSEKLIGRLSDLETQAMKKVQVKTGDGKSVDVQKTTLVQGDQLESLAAAIIKELQRVPNIADRKQVKVTVSILEEDTVEDEITIVTGDETSTVSEAVVDSIADELEDEVDDEPMDDSETELLDHVKLFSEPGASNNKADGVEREAFEDLADENGDQSSFAENDVDANPDNPLQESLGRKKGRKRGRSQKEIPAQCEYCGQQLLNKYNLDLHIRRMHFLERNFPCMICSRRFWNTHRLNSHILSIHTRRCEQCKQYVIESEPWPEGMDRTKNRKVPCKCGGLVSMNQAKYLMEKEERENSKASQKTYACGECGRLFWYKWECKKHRASHTTENQVTCEFCKKDFCNKSSLMKHLEAIHNVYVNRCKYCGKNYSNEAALNVHISKIHAEDDELDTRKEDEADNSKSGDHINLTQEQWESLTGKKRKLSALDDENSGPSSPDIEGKYEKRGLTLTKKKRRDLTKHTCEFCGQTITGKQAMKNHVRRVHLKERNHKCHICPKGFWCKSLLESHMLSVHTRQCEKCKEYVVETEPWAEGVSMVTLRRVVCKCGHRVVVISKLGGKKVPEDEDDDDANMYQCGTCNKLFPTRAACEAHHAIHTEAHKCKICNKVFTANKSLVRHMNNVHSIQTNPCHVCKKSFANQKSLLTHLMKEHGQQGVMFLPGEQDTSGPTEGRPLVSDVPTTSSNSITPVSGILPAVSVNIESANLEVMFD</sequence>
<dbReference type="PANTHER" id="PTHR16515:SF49">
    <property type="entry name" value="GASTRULA ZINC FINGER PROTEIN XLCGF49.1-LIKE-RELATED"/>
    <property type="match status" value="1"/>
</dbReference>
<feature type="compositionally biased region" description="Polar residues" evidence="8">
    <location>
        <begin position="130"/>
        <end position="141"/>
    </location>
</feature>
<feature type="region of interest" description="Disordered" evidence="8">
    <location>
        <begin position="664"/>
        <end position="685"/>
    </location>
</feature>
<feature type="domain" description="C2H2-type" evidence="9">
    <location>
        <begin position="431"/>
        <end position="459"/>
    </location>
</feature>
<dbReference type="AlphaFoldDB" id="A0A9D4MCM3"/>
<dbReference type="SMART" id="SM00355">
    <property type="entry name" value="ZnF_C2H2"/>
    <property type="match status" value="10"/>
</dbReference>
<feature type="domain" description="C2H2-type" evidence="9">
    <location>
        <begin position="544"/>
        <end position="571"/>
    </location>
</feature>
<gene>
    <name evidence="10" type="ORF">DPMN_036495</name>
</gene>
<dbReference type="PROSITE" id="PS00028">
    <property type="entry name" value="ZINC_FINGER_C2H2_1"/>
    <property type="match status" value="10"/>
</dbReference>
<feature type="domain" description="C2H2-type" evidence="9">
    <location>
        <begin position="729"/>
        <end position="757"/>
    </location>
</feature>
<organism evidence="10 11">
    <name type="scientific">Dreissena polymorpha</name>
    <name type="common">Zebra mussel</name>
    <name type="synonym">Mytilus polymorpha</name>
    <dbReference type="NCBI Taxonomy" id="45954"/>
    <lineage>
        <taxon>Eukaryota</taxon>
        <taxon>Metazoa</taxon>
        <taxon>Spiralia</taxon>
        <taxon>Lophotrochozoa</taxon>
        <taxon>Mollusca</taxon>
        <taxon>Bivalvia</taxon>
        <taxon>Autobranchia</taxon>
        <taxon>Heteroconchia</taxon>
        <taxon>Euheterodonta</taxon>
        <taxon>Imparidentia</taxon>
        <taxon>Neoheterodontei</taxon>
        <taxon>Myida</taxon>
        <taxon>Dreissenoidea</taxon>
        <taxon>Dreissenidae</taxon>
        <taxon>Dreissena</taxon>
    </lineage>
</organism>
<feature type="domain" description="C2H2-type" evidence="9">
    <location>
        <begin position="838"/>
        <end position="866"/>
    </location>
</feature>
<evidence type="ECO:0000256" key="7">
    <source>
        <dbReference type="PROSITE-ProRule" id="PRU00042"/>
    </source>
</evidence>
<dbReference type="InterPro" id="IPR036236">
    <property type="entry name" value="Znf_C2H2_sf"/>
</dbReference>
<feature type="domain" description="C2H2-type" evidence="9">
    <location>
        <begin position="572"/>
        <end position="595"/>
    </location>
</feature>
<feature type="domain" description="C2H2-type" evidence="9">
    <location>
        <begin position="700"/>
        <end position="728"/>
    </location>
</feature>
<dbReference type="EMBL" id="JAIWYP010000002">
    <property type="protein sequence ID" value="KAH3873264.1"/>
    <property type="molecule type" value="Genomic_DNA"/>
</dbReference>
<dbReference type="Proteomes" id="UP000828390">
    <property type="component" value="Unassembled WGS sequence"/>
</dbReference>
<keyword evidence="6" id="KW-0539">Nucleus</keyword>
<evidence type="ECO:0000256" key="4">
    <source>
        <dbReference type="ARBA" id="ARBA00022771"/>
    </source>
</evidence>
<dbReference type="InterPro" id="IPR050331">
    <property type="entry name" value="Zinc_finger"/>
</dbReference>
<keyword evidence="5" id="KW-0862">Zinc</keyword>
<comment type="caution">
    <text evidence="10">The sequence shown here is derived from an EMBL/GenBank/DDBJ whole genome shotgun (WGS) entry which is preliminary data.</text>
</comment>
<evidence type="ECO:0000256" key="6">
    <source>
        <dbReference type="ARBA" id="ARBA00023242"/>
    </source>
</evidence>
<evidence type="ECO:0000313" key="10">
    <source>
        <dbReference type="EMBL" id="KAH3873264.1"/>
    </source>
</evidence>
<evidence type="ECO:0000256" key="5">
    <source>
        <dbReference type="ARBA" id="ARBA00022833"/>
    </source>
</evidence>
<reference evidence="10" key="2">
    <citation type="submission" date="2020-11" db="EMBL/GenBank/DDBJ databases">
        <authorList>
            <person name="McCartney M.A."/>
            <person name="Auch B."/>
            <person name="Kono T."/>
            <person name="Mallez S."/>
            <person name="Becker A."/>
            <person name="Gohl D.M."/>
            <person name="Silverstein K.A.T."/>
            <person name="Koren S."/>
            <person name="Bechman K.B."/>
            <person name="Herman A."/>
            <person name="Abrahante J.E."/>
            <person name="Garbe J."/>
        </authorList>
    </citation>
    <scope>NUCLEOTIDE SEQUENCE</scope>
    <source>
        <strain evidence="10">Duluth1</strain>
        <tissue evidence="10">Whole animal</tissue>
    </source>
</reference>
<accession>A0A9D4MCM3</accession>
<reference evidence="10" key="1">
    <citation type="journal article" date="2019" name="bioRxiv">
        <title>The Genome of the Zebra Mussel, Dreissena polymorpha: A Resource for Invasive Species Research.</title>
        <authorList>
            <person name="McCartney M.A."/>
            <person name="Auch B."/>
            <person name="Kono T."/>
            <person name="Mallez S."/>
            <person name="Zhang Y."/>
            <person name="Obille A."/>
            <person name="Becker A."/>
            <person name="Abrahante J.E."/>
            <person name="Garbe J."/>
            <person name="Badalamenti J.P."/>
            <person name="Herman A."/>
            <person name="Mangelson H."/>
            <person name="Liachko I."/>
            <person name="Sullivan S."/>
            <person name="Sone E.D."/>
            <person name="Koren S."/>
            <person name="Silverstein K.A.T."/>
            <person name="Beckman K.B."/>
            <person name="Gohl D.M."/>
        </authorList>
    </citation>
    <scope>NUCLEOTIDE SEQUENCE</scope>
    <source>
        <strain evidence="10">Duluth1</strain>
        <tissue evidence="10">Whole animal</tissue>
    </source>
</reference>
<feature type="domain" description="C2H2-type" evidence="9">
    <location>
        <begin position="812"/>
        <end position="839"/>
    </location>
</feature>
<name>A0A9D4MCM3_DREPO</name>
<feature type="compositionally biased region" description="Basic and acidic residues" evidence="8">
    <location>
        <begin position="630"/>
        <end position="644"/>
    </location>
</feature>
<evidence type="ECO:0000313" key="11">
    <source>
        <dbReference type="Proteomes" id="UP000828390"/>
    </source>
</evidence>
<dbReference type="PANTHER" id="PTHR16515">
    <property type="entry name" value="PR DOMAIN ZINC FINGER PROTEIN"/>
    <property type="match status" value="1"/>
</dbReference>
<evidence type="ECO:0000256" key="3">
    <source>
        <dbReference type="ARBA" id="ARBA00022737"/>
    </source>
</evidence>
<dbReference type="GO" id="GO:0008270">
    <property type="term" value="F:zinc ion binding"/>
    <property type="evidence" value="ECO:0007669"/>
    <property type="project" value="UniProtKB-KW"/>
</dbReference>
<evidence type="ECO:0000259" key="9">
    <source>
        <dbReference type="PROSITE" id="PS50157"/>
    </source>
</evidence>
<dbReference type="PROSITE" id="PS50157">
    <property type="entry name" value="ZINC_FINGER_C2H2_2"/>
    <property type="match status" value="9"/>
</dbReference>
<feature type="region of interest" description="Disordered" evidence="8">
    <location>
        <begin position="900"/>
        <end position="920"/>
    </location>
</feature>
<keyword evidence="2" id="KW-0479">Metal-binding</keyword>
<evidence type="ECO:0000256" key="8">
    <source>
        <dbReference type="SAM" id="MobiDB-lite"/>
    </source>
</evidence>
<protein>
    <recommendedName>
        <fullName evidence="9">C2H2-type domain-containing protein</fullName>
    </recommendedName>
</protein>
<dbReference type="SUPFAM" id="SSF57667">
    <property type="entry name" value="beta-beta-alpha zinc fingers"/>
    <property type="match status" value="5"/>
</dbReference>
<evidence type="ECO:0000256" key="1">
    <source>
        <dbReference type="ARBA" id="ARBA00004123"/>
    </source>
</evidence>
<dbReference type="InterPro" id="IPR013087">
    <property type="entry name" value="Znf_C2H2_type"/>
</dbReference>
<dbReference type="Pfam" id="PF00096">
    <property type="entry name" value="zf-C2H2"/>
    <property type="match status" value="3"/>
</dbReference>
<evidence type="ECO:0000256" key="2">
    <source>
        <dbReference type="ARBA" id="ARBA00022723"/>
    </source>
</evidence>
<feature type="region of interest" description="Disordered" evidence="8">
    <location>
        <begin position="392"/>
        <end position="426"/>
    </location>
</feature>
<comment type="subcellular location">
    <subcellularLocation>
        <location evidence="1">Nucleus</location>
    </subcellularLocation>
</comment>
<feature type="region of interest" description="Disordered" evidence="8">
    <location>
        <begin position="628"/>
        <end position="651"/>
    </location>
</feature>
<keyword evidence="4 7" id="KW-0863">Zinc-finger</keyword>
<dbReference type="Gene3D" id="3.30.160.60">
    <property type="entry name" value="Classic Zinc Finger"/>
    <property type="match status" value="4"/>
</dbReference>
<keyword evidence="11" id="KW-1185">Reference proteome</keyword>
<feature type="region of interest" description="Disordered" evidence="8">
    <location>
        <begin position="108"/>
        <end position="144"/>
    </location>
</feature>
<proteinExistence type="predicted"/>
<feature type="domain" description="C2H2-type" evidence="9">
    <location>
        <begin position="460"/>
        <end position="488"/>
    </location>
</feature>
<dbReference type="GO" id="GO:0010468">
    <property type="term" value="P:regulation of gene expression"/>
    <property type="evidence" value="ECO:0007669"/>
    <property type="project" value="TreeGrafter"/>
</dbReference>
<keyword evidence="3" id="KW-0677">Repeat</keyword>
<dbReference type="GO" id="GO:0005634">
    <property type="term" value="C:nucleus"/>
    <property type="evidence" value="ECO:0007669"/>
    <property type="project" value="UniProtKB-SubCell"/>
</dbReference>
<feature type="domain" description="C2H2-type" evidence="9">
    <location>
        <begin position="600"/>
        <end position="628"/>
    </location>
</feature>